<comment type="caution">
    <text evidence="1">The sequence shown here is derived from an EMBL/GenBank/DDBJ whole genome shotgun (WGS) entry which is preliminary data.</text>
</comment>
<evidence type="ECO:0000313" key="2">
    <source>
        <dbReference type="Proteomes" id="UP000250572"/>
    </source>
</evidence>
<dbReference type="AlphaFoldDB" id="A0A315WAY8"/>
<gene>
    <name evidence="1" type="ORF">CCH79_00019916</name>
</gene>
<protein>
    <submittedName>
        <fullName evidence="1">Uncharacterized protein</fullName>
    </submittedName>
</protein>
<organism evidence="1 2">
    <name type="scientific">Gambusia affinis</name>
    <name type="common">Western mosquitofish</name>
    <name type="synonym">Heterandria affinis</name>
    <dbReference type="NCBI Taxonomy" id="33528"/>
    <lineage>
        <taxon>Eukaryota</taxon>
        <taxon>Metazoa</taxon>
        <taxon>Chordata</taxon>
        <taxon>Craniata</taxon>
        <taxon>Vertebrata</taxon>
        <taxon>Euteleostomi</taxon>
        <taxon>Actinopterygii</taxon>
        <taxon>Neopterygii</taxon>
        <taxon>Teleostei</taxon>
        <taxon>Neoteleostei</taxon>
        <taxon>Acanthomorphata</taxon>
        <taxon>Ovalentaria</taxon>
        <taxon>Atherinomorphae</taxon>
        <taxon>Cyprinodontiformes</taxon>
        <taxon>Poeciliidae</taxon>
        <taxon>Poeciliinae</taxon>
        <taxon>Gambusia</taxon>
    </lineage>
</organism>
<name>A0A315WAY8_GAMAF</name>
<accession>A0A315WAY8</accession>
<evidence type="ECO:0000313" key="1">
    <source>
        <dbReference type="EMBL" id="PWA33008.1"/>
    </source>
</evidence>
<keyword evidence="2" id="KW-1185">Reference proteome</keyword>
<dbReference type="EMBL" id="NHOQ01000087">
    <property type="protein sequence ID" value="PWA33008.1"/>
    <property type="molecule type" value="Genomic_DNA"/>
</dbReference>
<reference evidence="1 2" key="1">
    <citation type="journal article" date="2018" name="G3 (Bethesda)">
        <title>A High-Quality Reference Genome for the Invasive Mosquitofish Gambusia affinis Using a Chicago Library.</title>
        <authorList>
            <person name="Hoffberg S.L."/>
            <person name="Troendle N.J."/>
            <person name="Glenn T.C."/>
            <person name="Mahmud O."/>
            <person name="Louha S."/>
            <person name="Chalopin D."/>
            <person name="Bennetzen J.L."/>
            <person name="Mauricio R."/>
        </authorList>
    </citation>
    <scope>NUCLEOTIDE SEQUENCE [LARGE SCALE GENOMIC DNA]</scope>
    <source>
        <strain evidence="1">NE01/NJP1002.9</strain>
        <tissue evidence="1">Muscle</tissue>
    </source>
</reference>
<dbReference type="Proteomes" id="UP000250572">
    <property type="component" value="Unassembled WGS sequence"/>
</dbReference>
<proteinExistence type="predicted"/>
<sequence>MVSVNNLVLNTSKTKEVIVYQEDNAPTYYKFREVVECINNILGIHITSDLAWSLNTSFLTRKGQQRDLLVQSKLPEEHCGSIHTEFNICSWQWTTSVRMHITKTGETMDFVIEAPLQVDTGVTNIHQMDTMGLLHDTDSSND</sequence>